<evidence type="ECO:0000313" key="2">
    <source>
        <dbReference type="Proteomes" id="UP000191448"/>
    </source>
</evidence>
<protein>
    <recommendedName>
        <fullName evidence="3">Phage head-tail joining protein</fullName>
    </recommendedName>
</protein>
<dbReference type="AlphaFoldDB" id="A0A1V4SXW4"/>
<dbReference type="EMBL" id="LTAY01000031">
    <property type="protein sequence ID" value="OPX48495.1"/>
    <property type="molecule type" value="Genomic_DNA"/>
</dbReference>
<reference evidence="1 2" key="1">
    <citation type="submission" date="2016-02" db="EMBL/GenBank/DDBJ databases">
        <title>Genome sequence of Clostridium thermobutyricum DSM 4928.</title>
        <authorList>
            <person name="Poehlein A."/>
            <person name="Daniel R."/>
        </authorList>
    </citation>
    <scope>NUCLEOTIDE SEQUENCE [LARGE SCALE GENOMIC DNA]</scope>
    <source>
        <strain evidence="1 2">DSM 4928</strain>
    </source>
</reference>
<name>A0A1V4SXW4_9CLOT</name>
<organism evidence="1 2">
    <name type="scientific">Clostridium thermobutyricum DSM 4928</name>
    <dbReference type="NCBI Taxonomy" id="1121339"/>
    <lineage>
        <taxon>Bacteria</taxon>
        <taxon>Bacillati</taxon>
        <taxon>Bacillota</taxon>
        <taxon>Clostridia</taxon>
        <taxon>Eubacteriales</taxon>
        <taxon>Clostridiaceae</taxon>
        <taxon>Clostridium</taxon>
    </lineage>
</organism>
<dbReference type="Proteomes" id="UP000191448">
    <property type="component" value="Unassembled WGS sequence"/>
</dbReference>
<dbReference type="RefSeq" id="WP_080022429.1">
    <property type="nucleotide sequence ID" value="NZ_LTAY01000031.1"/>
</dbReference>
<comment type="caution">
    <text evidence="1">The sequence shown here is derived from an EMBL/GenBank/DDBJ whole genome shotgun (WGS) entry which is preliminary data.</text>
</comment>
<sequence length="107" mass="12606">MLVSDRLLKNQYWTTKIKSSKNEINQVINSYVKDVWYKCNMQPITEQSIKYIWGNEVKSNIQIFCNENINVGDLIVINNISYEIEKKYAWGISNYYAILESDINVQS</sequence>
<accession>A0A1V4SXW4</accession>
<proteinExistence type="predicted"/>
<evidence type="ECO:0008006" key="3">
    <source>
        <dbReference type="Google" id="ProtNLM"/>
    </source>
</evidence>
<dbReference type="OrthoDB" id="1955194at2"/>
<gene>
    <name evidence="1" type="ORF">CLTHE_11740</name>
</gene>
<evidence type="ECO:0000313" key="1">
    <source>
        <dbReference type="EMBL" id="OPX48495.1"/>
    </source>
</evidence>